<evidence type="ECO:0000256" key="12">
    <source>
        <dbReference type="ARBA" id="ARBA00023128"/>
    </source>
</evidence>
<keyword evidence="12" id="KW-0496">Mitochondrion</keyword>
<comment type="function">
    <text evidence="1">Accessory subunit of the mitochondrial membrane respiratory chain NADH dehydrogenase (Complex I), that is believed not to be involved in catalysis. Complex I functions in the transfer of electrons from NADH to the respiratory chain. The immediate electron acceptor for the enzyme is believed to be ubiquinone.</text>
</comment>
<keyword evidence="6" id="KW-0679">Respiratory chain</keyword>
<reference evidence="18 19" key="1">
    <citation type="submission" date="2024-08" db="EMBL/GenBank/DDBJ databases">
        <authorList>
            <person name="Will J Nash"/>
            <person name="Angela Man"/>
            <person name="Seanna McTaggart"/>
            <person name="Kendall Baker"/>
            <person name="Tom Barker"/>
            <person name="Leah Catchpole"/>
            <person name="Alex Durrant"/>
            <person name="Karim Gharbi"/>
            <person name="Naomi Irish"/>
            <person name="Gemy Kaithakottil"/>
            <person name="Debby Ku"/>
            <person name="Aaliyah Providence"/>
            <person name="Felix Shaw"/>
            <person name="David Swarbreck"/>
            <person name="Chris Watkins"/>
            <person name="Ann M. McCartney"/>
            <person name="Giulio Formenti"/>
            <person name="Alice Mouton"/>
            <person name="Noel Vella"/>
            <person name="Bjorn M von Reumont"/>
            <person name="Adriana Vella"/>
            <person name="Wilfried Haerty"/>
        </authorList>
    </citation>
    <scope>NUCLEOTIDE SEQUENCE [LARGE SCALE GENOMIC DNA]</scope>
</reference>
<dbReference type="InterPro" id="IPR019329">
    <property type="entry name" value="NADH_UbQ_OxRdtase_ESSS_su"/>
</dbReference>
<keyword evidence="19" id="KW-1185">Reference proteome</keyword>
<evidence type="ECO:0000256" key="14">
    <source>
        <dbReference type="ARBA" id="ARBA00030753"/>
    </source>
</evidence>
<comment type="subunit">
    <text evidence="16">Complex I is composed of 45 different subunits. Interacts with BCAP31.</text>
</comment>
<comment type="similarity">
    <text evidence="3">Belongs to the complex I NDUFB11 subunit family.</text>
</comment>
<sequence length="147" mass="16948">MSLLWRFVSSRSASRKLVTFLTSKDAKVYNIAQCRNESSVEKSVKAEKYETSKPWVSYGFDEEDERVDLHYMHSLLFGFVSVGLVFGGMLLCYLPDVHLKEWSQREAHLQLRYREENGLPVIDPNVVDPSMFTLPTEEELVGVEIII</sequence>
<dbReference type="PANTHER" id="PTHR13327">
    <property type="entry name" value="NADH-UBIQUINONE OXIDOREDUCTASE ESSS SUBUNIT, MITOCHONDRIAL PRECURSOR"/>
    <property type="match status" value="1"/>
</dbReference>
<evidence type="ECO:0000256" key="11">
    <source>
        <dbReference type="ARBA" id="ARBA00022989"/>
    </source>
</evidence>
<evidence type="ECO:0000256" key="4">
    <source>
        <dbReference type="ARBA" id="ARBA00018632"/>
    </source>
</evidence>
<evidence type="ECO:0000256" key="8">
    <source>
        <dbReference type="ARBA" id="ARBA00022792"/>
    </source>
</evidence>
<evidence type="ECO:0000256" key="10">
    <source>
        <dbReference type="ARBA" id="ARBA00022982"/>
    </source>
</evidence>
<keyword evidence="7 17" id="KW-0812">Transmembrane</keyword>
<evidence type="ECO:0000256" key="1">
    <source>
        <dbReference type="ARBA" id="ARBA00003195"/>
    </source>
</evidence>
<evidence type="ECO:0000256" key="3">
    <source>
        <dbReference type="ARBA" id="ARBA00008915"/>
    </source>
</evidence>
<evidence type="ECO:0000256" key="17">
    <source>
        <dbReference type="SAM" id="Phobius"/>
    </source>
</evidence>
<dbReference type="EMBL" id="CAXAJV020001284">
    <property type="protein sequence ID" value="CAL7935588.1"/>
    <property type="molecule type" value="Genomic_DNA"/>
</dbReference>
<evidence type="ECO:0000256" key="2">
    <source>
        <dbReference type="ARBA" id="ARBA00004434"/>
    </source>
</evidence>
<comment type="subcellular location">
    <subcellularLocation>
        <location evidence="2">Mitochondrion inner membrane</location>
        <topology evidence="2">Single-pass membrane protein</topology>
    </subcellularLocation>
</comment>
<evidence type="ECO:0000313" key="18">
    <source>
        <dbReference type="EMBL" id="CAL7935588.1"/>
    </source>
</evidence>
<keyword evidence="5" id="KW-0813">Transport</keyword>
<organism evidence="18 19">
    <name type="scientific">Xylocopa violacea</name>
    <name type="common">Violet carpenter bee</name>
    <name type="synonym">Apis violacea</name>
    <dbReference type="NCBI Taxonomy" id="135666"/>
    <lineage>
        <taxon>Eukaryota</taxon>
        <taxon>Metazoa</taxon>
        <taxon>Ecdysozoa</taxon>
        <taxon>Arthropoda</taxon>
        <taxon>Hexapoda</taxon>
        <taxon>Insecta</taxon>
        <taxon>Pterygota</taxon>
        <taxon>Neoptera</taxon>
        <taxon>Endopterygota</taxon>
        <taxon>Hymenoptera</taxon>
        <taxon>Apocrita</taxon>
        <taxon>Aculeata</taxon>
        <taxon>Apoidea</taxon>
        <taxon>Anthophila</taxon>
        <taxon>Apidae</taxon>
        <taxon>Xylocopa</taxon>
        <taxon>Xylocopa</taxon>
    </lineage>
</organism>
<keyword evidence="11 17" id="KW-1133">Transmembrane helix</keyword>
<evidence type="ECO:0000256" key="13">
    <source>
        <dbReference type="ARBA" id="ARBA00023136"/>
    </source>
</evidence>
<evidence type="ECO:0000313" key="19">
    <source>
        <dbReference type="Proteomes" id="UP001642520"/>
    </source>
</evidence>
<comment type="caution">
    <text evidence="18">The sequence shown here is derived from an EMBL/GenBank/DDBJ whole genome shotgun (WGS) entry which is preliminary data.</text>
</comment>
<evidence type="ECO:0000256" key="16">
    <source>
        <dbReference type="ARBA" id="ARBA00046528"/>
    </source>
</evidence>
<keyword evidence="9" id="KW-0809">Transit peptide</keyword>
<name>A0ABP1N6B6_XYLVO</name>
<proteinExistence type="inferred from homology"/>
<evidence type="ECO:0000256" key="7">
    <source>
        <dbReference type="ARBA" id="ARBA00022692"/>
    </source>
</evidence>
<dbReference type="PANTHER" id="PTHR13327:SF0">
    <property type="entry name" value="NADH DEHYDROGENASE [UBIQUINONE] 1 BETA SUBCOMPLEX SUBUNIT 11, MITOCHONDRIAL"/>
    <property type="match status" value="1"/>
</dbReference>
<evidence type="ECO:0000256" key="6">
    <source>
        <dbReference type="ARBA" id="ARBA00022660"/>
    </source>
</evidence>
<keyword evidence="13 17" id="KW-0472">Membrane</keyword>
<keyword evidence="10" id="KW-0249">Electron transport</keyword>
<gene>
    <name evidence="18" type="ORF">XYLVIOL_LOCUS1692</name>
</gene>
<evidence type="ECO:0000256" key="5">
    <source>
        <dbReference type="ARBA" id="ARBA00022448"/>
    </source>
</evidence>
<protein>
    <recommendedName>
        <fullName evidence="4">NADH dehydrogenase [ubiquinone] 1 beta subcomplex subunit 11, mitochondrial</fullName>
    </recommendedName>
    <alternativeName>
        <fullName evidence="15">Complex I-ESSS</fullName>
    </alternativeName>
    <alternativeName>
        <fullName evidence="14">NADH-ubiquinone oxidoreductase ESSS subunit</fullName>
    </alternativeName>
</protein>
<keyword evidence="8" id="KW-0999">Mitochondrion inner membrane</keyword>
<feature type="transmembrane region" description="Helical" evidence="17">
    <location>
        <begin position="71"/>
        <end position="94"/>
    </location>
</feature>
<evidence type="ECO:0000256" key="9">
    <source>
        <dbReference type="ARBA" id="ARBA00022946"/>
    </source>
</evidence>
<accession>A0ABP1N6B6</accession>
<evidence type="ECO:0000256" key="15">
    <source>
        <dbReference type="ARBA" id="ARBA00031387"/>
    </source>
</evidence>
<dbReference type="Proteomes" id="UP001642520">
    <property type="component" value="Unassembled WGS sequence"/>
</dbReference>
<dbReference type="Pfam" id="PF10183">
    <property type="entry name" value="ESSS"/>
    <property type="match status" value="1"/>
</dbReference>